<dbReference type="GeneID" id="185282"/>
<accession>Q20038</accession>
<proteinExistence type="predicted"/>
<dbReference type="PANTHER" id="PTHR23124:SF149">
    <property type="entry name" value="C-TYPE LECTIN-RELATED"/>
    <property type="match status" value="1"/>
</dbReference>
<dbReference type="PeptideAtlas" id="Q20038"/>
<dbReference type="PANTHER" id="PTHR23124">
    <property type="entry name" value="C-TYPE LECTIN DOMAIN-CONTAINING PROTEIN-RELATED-RELATED"/>
    <property type="match status" value="1"/>
</dbReference>
<protein>
    <submittedName>
        <fullName evidence="2">C-type LECtin</fullName>
    </submittedName>
</protein>
<dbReference type="eggNOG" id="KOG4297">
    <property type="taxonomic scope" value="Eukaryota"/>
</dbReference>
<dbReference type="WormBase" id="F35D11.9">
    <property type="protein sequence ID" value="CE02722"/>
    <property type="gene ID" value="WBGene00018049"/>
    <property type="gene designation" value="clec-138"/>
</dbReference>
<dbReference type="STRING" id="6239.F35D11.9.1"/>
<dbReference type="OrthoDB" id="5806112at2759"/>
<evidence type="ECO:0000313" key="3">
    <source>
        <dbReference type="Proteomes" id="UP000001940"/>
    </source>
</evidence>
<evidence type="ECO:0000256" key="1">
    <source>
        <dbReference type="SAM" id="SignalP"/>
    </source>
</evidence>
<sequence length="225" mass="25461">MLVLFLLFLVVPAVSAKDPRCPKNFTFVKRTLTFKNNFTKGWCLGIFNGTDVGNRDRARSVCLYHNASLSNPENSHELEIVSDVIRARNISLPIALDGQLSPRCKALIFRGEQSQQYFDQRTEEGDCNINNHLFVYDDINTDTLFIRSKLGTSAGTNGGYSSQEDGVKFRFTRDCNALTDAYYYFSNGTHFYAVDGRTELLGCFGEKDKQNKHEYSSVLCGRFPL</sequence>
<dbReference type="OMA" id="RSVCIAN"/>
<dbReference type="HOGENOM" id="CLU_086458_0_0_1"/>
<dbReference type="InParanoid" id="Q20038"/>
<organism evidence="2 3">
    <name type="scientific">Caenorhabditis elegans</name>
    <dbReference type="NCBI Taxonomy" id="6239"/>
    <lineage>
        <taxon>Eukaryota</taxon>
        <taxon>Metazoa</taxon>
        <taxon>Ecdysozoa</taxon>
        <taxon>Nematoda</taxon>
        <taxon>Chromadorea</taxon>
        <taxon>Rhabditida</taxon>
        <taxon>Rhabditina</taxon>
        <taxon>Rhabditomorpha</taxon>
        <taxon>Rhabditoidea</taxon>
        <taxon>Rhabditidae</taxon>
        <taxon>Peloderinae</taxon>
        <taxon>Caenorhabditis</taxon>
    </lineage>
</organism>
<keyword evidence="1" id="KW-0732">Signal</keyword>
<evidence type="ECO:0000313" key="4">
    <source>
        <dbReference type="WormBase" id="F35D11.9"/>
    </source>
</evidence>
<dbReference type="UCSC" id="F35D11.9">
    <property type="organism name" value="c. elegans"/>
</dbReference>
<dbReference type="AGR" id="WB:WBGene00018049"/>
<name>Q20038_CAEEL</name>
<dbReference type="CTD" id="185282"/>
<feature type="chain" id="PRO_5004199195" evidence="1">
    <location>
        <begin position="17"/>
        <end position="225"/>
    </location>
</feature>
<dbReference type="KEGG" id="cel:CELE_F35D11.9"/>
<dbReference type="AlphaFoldDB" id="Q20038"/>
<dbReference type="PaxDb" id="6239-F35D11.9"/>
<dbReference type="FunCoup" id="Q20038">
    <property type="interactions" value="171"/>
</dbReference>
<dbReference type="PhylomeDB" id="Q20038"/>
<feature type="signal peptide" evidence="1">
    <location>
        <begin position="1"/>
        <end position="16"/>
    </location>
</feature>
<dbReference type="Proteomes" id="UP000001940">
    <property type="component" value="Chromosome II"/>
</dbReference>
<keyword evidence="3" id="KW-1185">Reference proteome</keyword>
<dbReference type="EMBL" id="BX284602">
    <property type="protein sequence ID" value="CCD70536.1"/>
    <property type="molecule type" value="Genomic_DNA"/>
</dbReference>
<evidence type="ECO:0000313" key="2">
    <source>
        <dbReference type="EMBL" id="CCD70536.1"/>
    </source>
</evidence>
<dbReference type="PIR" id="T16266">
    <property type="entry name" value="T16266"/>
</dbReference>
<dbReference type="SUPFAM" id="SSF56436">
    <property type="entry name" value="C-type lectin-like"/>
    <property type="match status" value="1"/>
</dbReference>
<reference evidence="2 3" key="1">
    <citation type="journal article" date="1998" name="Science">
        <title>Genome sequence of the nematode C. elegans: a platform for investigating biology.</title>
        <authorList>
            <consortium name="The C. elegans sequencing consortium"/>
            <person name="Sulson J.E."/>
            <person name="Waterston R."/>
        </authorList>
    </citation>
    <scope>NUCLEOTIDE SEQUENCE [LARGE SCALE GENOMIC DNA]</scope>
    <source>
        <strain evidence="2 3">Bristol N2</strain>
    </source>
</reference>
<gene>
    <name evidence="2 4" type="primary">clec-138</name>
    <name evidence="2" type="ORF">CELE_F35D11.9</name>
    <name evidence="4" type="ORF">F35D11.9</name>
</gene>
<dbReference type="InterPro" id="IPR016187">
    <property type="entry name" value="CTDL_fold"/>
</dbReference>
<dbReference type="RefSeq" id="NP_494815.1">
    <property type="nucleotide sequence ID" value="NM_062414.4"/>
</dbReference>
<dbReference type="Bgee" id="WBGene00018049">
    <property type="expression patterns" value="Expressed in pharyngeal muscle cell (C elegans) and 2 other cell types or tissues"/>
</dbReference>